<keyword evidence="3" id="KW-1185">Reference proteome</keyword>
<evidence type="ECO:0000313" key="3">
    <source>
        <dbReference type="Proteomes" id="UP000276776"/>
    </source>
</evidence>
<name>A0A0N5CUE9_THECL</name>
<accession>A0A0N5CUE9</accession>
<dbReference type="EMBL" id="UYYF01004268">
    <property type="protein sequence ID" value="VDN00899.1"/>
    <property type="molecule type" value="Genomic_DNA"/>
</dbReference>
<reference evidence="2 3" key="2">
    <citation type="submission" date="2018-11" db="EMBL/GenBank/DDBJ databases">
        <authorList>
            <consortium name="Pathogen Informatics"/>
        </authorList>
    </citation>
    <scope>NUCLEOTIDE SEQUENCE [LARGE SCALE GENOMIC DNA]</scope>
</reference>
<organism evidence="4">
    <name type="scientific">Thelazia callipaeda</name>
    <name type="common">Oriental eyeworm</name>
    <name type="synonym">Parasitic nematode</name>
    <dbReference type="NCBI Taxonomy" id="103827"/>
    <lineage>
        <taxon>Eukaryota</taxon>
        <taxon>Metazoa</taxon>
        <taxon>Ecdysozoa</taxon>
        <taxon>Nematoda</taxon>
        <taxon>Chromadorea</taxon>
        <taxon>Rhabditida</taxon>
        <taxon>Spirurina</taxon>
        <taxon>Spiruromorpha</taxon>
        <taxon>Thelazioidea</taxon>
        <taxon>Thelaziidae</taxon>
        <taxon>Thelazia</taxon>
    </lineage>
</organism>
<sequence length="97" mass="11178">MANSGIEQQKHFMMDSSLPSQSIANEYNTKKLLAHNVPKEKTIINKQQRSNIGNILWRAMQDRRCLVHFESSTSSDDDENEQDSDVWSEEESHVANK</sequence>
<dbReference type="WBParaSite" id="TCLT_0000388801-mRNA-1">
    <property type="protein sequence ID" value="TCLT_0000388801-mRNA-1"/>
    <property type="gene ID" value="TCLT_0000388801"/>
</dbReference>
<dbReference type="Proteomes" id="UP000276776">
    <property type="component" value="Unassembled WGS sequence"/>
</dbReference>
<feature type="compositionally biased region" description="Acidic residues" evidence="1">
    <location>
        <begin position="75"/>
        <end position="89"/>
    </location>
</feature>
<feature type="region of interest" description="Disordered" evidence="1">
    <location>
        <begin position="69"/>
        <end position="97"/>
    </location>
</feature>
<dbReference type="AlphaFoldDB" id="A0A0N5CUE9"/>
<evidence type="ECO:0000313" key="2">
    <source>
        <dbReference type="EMBL" id="VDN00899.1"/>
    </source>
</evidence>
<reference evidence="4" key="1">
    <citation type="submission" date="2017-02" db="UniProtKB">
        <authorList>
            <consortium name="WormBaseParasite"/>
        </authorList>
    </citation>
    <scope>IDENTIFICATION</scope>
</reference>
<gene>
    <name evidence="2" type="ORF">TCLT_LOCUS3877</name>
</gene>
<proteinExistence type="predicted"/>
<evidence type="ECO:0000256" key="1">
    <source>
        <dbReference type="SAM" id="MobiDB-lite"/>
    </source>
</evidence>
<protein>
    <submittedName>
        <fullName evidence="2 4">Uncharacterized protein</fullName>
    </submittedName>
</protein>
<evidence type="ECO:0000313" key="4">
    <source>
        <dbReference type="WBParaSite" id="TCLT_0000388801-mRNA-1"/>
    </source>
</evidence>